<dbReference type="GO" id="GO:0046872">
    <property type="term" value="F:metal ion binding"/>
    <property type="evidence" value="ECO:0007669"/>
    <property type="project" value="UniProtKB-KW"/>
</dbReference>
<feature type="active site" evidence="4">
    <location>
        <position position="421"/>
    </location>
</feature>
<dbReference type="GO" id="GO:0004222">
    <property type="term" value="F:metalloendopeptidase activity"/>
    <property type="evidence" value="ECO:0007669"/>
    <property type="project" value="InterPro"/>
</dbReference>
<dbReference type="PROSITE" id="PS50215">
    <property type="entry name" value="ADAM_MEPRO"/>
    <property type="match status" value="1"/>
</dbReference>
<feature type="compositionally biased region" description="Polar residues" evidence="5">
    <location>
        <begin position="784"/>
        <end position="799"/>
    </location>
</feature>
<dbReference type="SMART" id="SM00050">
    <property type="entry name" value="DISIN"/>
    <property type="match status" value="1"/>
</dbReference>
<dbReference type="SUPFAM" id="SSF55486">
    <property type="entry name" value="Metalloproteases ('zincins'), catalytic domain"/>
    <property type="match status" value="1"/>
</dbReference>
<keyword evidence="1" id="KW-1015">Disulfide bond</keyword>
<dbReference type="InterPro" id="IPR024079">
    <property type="entry name" value="MetalloPept_cat_dom_sf"/>
</dbReference>
<organism evidence="10 11">
    <name type="scientific">Anthostomella pinea</name>
    <dbReference type="NCBI Taxonomy" id="933095"/>
    <lineage>
        <taxon>Eukaryota</taxon>
        <taxon>Fungi</taxon>
        <taxon>Dikarya</taxon>
        <taxon>Ascomycota</taxon>
        <taxon>Pezizomycotina</taxon>
        <taxon>Sordariomycetes</taxon>
        <taxon>Xylariomycetidae</taxon>
        <taxon>Xylariales</taxon>
        <taxon>Xylariaceae</taxon>
        <taxon>Anthostomella</taxon>
    </lineage>
</organism>
<keyword evidence="7" id="KW-0732">Signal</keyword>
<evidence type="ECO:0000256" key="5">
    <source>
        <dbReference type="SAM" id="MobiDB-lite"/>
    </source>
</evidence>
<evidence type="ECO:0000256" key="2">
    <source>
        <dbReference type="ARBA" id="ARBA00056552"/>
    </source>
</evidence>
<dbReference type="CDD" id="cd04271">
    <property type="entry name" value="ZnMc_ADAM_fungal"/>
    <property type="match status" value="1"/>
</dbReference>
<keyword evidence="11" id="KW-1185">Reference proteome</keyword>
<feature type="binding site" evidence="4">
    <location>
        <position position="424"/>
    </location>
    <ligand>
        <name>Zn(2+)</name>
        <dbReference type="ChEBI" id="CHEBI:29105"/>
        <note>catalytic</note>
    </ligand>
</feature>
<evidence type="ECO:0000256" key="3">
    <source>
        <dbReference type="ARBA" id="ARBA00074021"/>
    </source>
</evidence>
<evidence type="ECO:0000259" key="9">
    <source>
        <dbReference type="PROSITE" id="PS50215"/>
    </source>
</evidence>
<dbReference type="InterPro" id="IPR001590">
    <property type="entry name" value="Peptidase_M12B"/>
</dbReference>
<name>A0AAI8VV32_9PEZI</name>
<keyword evidence="6" id="KW-0812">Transmembrane</keyword>
<proteinExistence type="predicted"/>
<dbReference type="PANTHER" id="PTHR11905:SF159">
    <property type="entry name" value="ADAM METALLOPROTEASE"/>
    <property type="match status" value="1"/>
</dbReference>
<dbReference type="SUPFAM" id="SSF57552">
    <property type="entry name" value="Blood coagulation inhibitor (disintegrin)"/>
    <property type="match status" value="1"/>
</dbReference>
<dbReference type="PANTHER" id="PTHR11905">
    <property type="entry name" value="ADAM A DISINTEGRIN AND METALLOPROTEASE DOMAIN"/>
    <property type="match status" value="1"/>
</dbReference>
<feature type="chain" id="PRO_5042569727" description="Disintegrin and metalloproteinase domain-containing protein B" evidence="7">
    <location>
        <begin position="22"/>
        <end position="811"/>
    </location>
</feature>
<feature type="region of interest" description="Disordered" evidence="5">
    <location>
        <begin position="753"/>
        <end position="811"/>
    </location>
</feature>
<evidence type="ECO:0000313" key="11">
    <source>
        <dbReference type="Proteomes" id="UP001295740"/>
    </source>
</evidence>
<feature type="compositionally biased region" description="Basic and acidic residues" evidence="5">
    <location>
        <begin position="771"/>
        <end position="783"/>
    </location>
</feature>
<evidence type="ECO:0000256" key="4">
    <source>
        <dbReference type="PROSITE-ProRule" id="PRU00276"/>
    </source>
</evidence>
<evidence type="ECO:0000256" key="7">
    <source>
        <dbReference type="SAM" id="SignalP"/>
    </source>
</evidence>
<keyword evidence="6" id="KW-1133">Transmembrane helix</keyword>
<dbReference type="PROSITE" id="PS50214">
    <property type="entry name" value="DISINTEGRIN_2"/>
    <property type="match status" value="1"/>
</dbReference>
<comment type="caution">
    <text evidence="4">Lacks conserved residue(s) required for the propagation of feature annotation.</text>
</comment>
<comment type="caution">
    <text evidence="10">The sequence shown here is derived from an EMBL/GenBank/DDBJ whole genome shotgun (WGS) entry which is preliminary data.</text>
</comment>
<dbReference type="FunFam" id="4.10.70.10:FF:000003">
    <property type="entry name" value="Disintegrin and metalloproteinase domain-containing protein 17"/>
    <property type="match status" value="1"/>
</dbReference>
<keyword evidence="4" id="KW-0479">Metal-binding</keyword>
<keyword evidence="4" id="KW-0862">Zinc</keyword>
<accession>A0AAI8VV32</accession>
<feature type="transmembrane region" description="Helical" evidence="6">
    <location>
        <begin position="700"/>
        <end position="724"/>
    </location>
</feature>
<dbReference type="InterPro" id="IPR001762">
    <property type="entry name" value="Disintegrin_dom"/>
</dbReference>
<feature type="binding site" evidence="4">
    <location>
        <position position="430"/>
    </location>
    <ligand>
        <name>Zn(2+)</name>
        <dbReference type="ChEBI" id="CHEBI:29105"/>
        <note>catalytic</note>
    </ligand>
</feature>
<comment type="function">
    <text evidence="2">Probable zinc protease.</text>
</comment>
<reference evidence="10" key="1">
    <citation type="submission" date="2023-10" db="EMBL/GenBank/DDBJ databases">
        <authorList>
            <person name="Hackl T."/>
        </authorList>
    </citation>
    <scope>NUCLEOTIDE SEQUENCE</scope>
</reference>
<evidence type="ECO:0000256" key="6">
    <source>
        <dbReference type="SAM" id="Phobius"/>
    </source>
</evidence>
<feature type="signal peptide" evidence="7">
    <location>
        <begin position="1"/>
        <end position="21"/>
    </location>
</feature>
<dbReference type="EMBL" id="CAUWAG010000018">
    <property type="protein sequence ID" value="CAJ2511637.1"/>
    <property type="molecule type" value="Genomic_DNA"/>
</dbReference>
<evidence type="ECO:0000313" key="10">
    <source>
        <dbReference type="EMBL" id="CAJ2511637.1"/>
    </source>
</evidence>
<gene>
    <name evidence="10" type="ORF">KHLLAP_LOCUS12105</name>
</gene>
<dbReference type="Gene3D" id="4.10.70.10">
    <property type="entry name" value="Disintegrin domain"/>
    <property type="match status" value="1"/>
</dbReference>
<sequence>MRNILRAAAAILLGFSLSSEAHSVKRNPLSFISRVDDAVLHTPSHRVHAYSTFDLTFLLHDGREKIRIVLEPNHDVLSDTASIQYLAADGTITQEKFDRTQHRVFKGDAFIQHPGHSEWLNTGWARITVHRDGAQPIFEGTFRVNGNQHHIATGSTYRQTRLDEDPAAYDADDEYMIVWRDTDILPDMQGPSQELKRGFADNGTVCSSDLLDFNNENNHPVHRGLDVRDMSSVELGALFRRDGIDGTTSGNGAGVNLAQSIGSTKGCPTTRKVALVGIATDCTYTAQFGSEADVKSNIIQVVNSASALFESTFNISIGIQNLTISDAECPGTPPQGSQWNQACSSSVTINDRLNLFSAWRGQFNDTNAYWTLLSTCNTDAAVGLAWLGQLCQQGSTGGNETTAGANVVVKTSTEWQVFAHESGHTFGAFHDCVDTTCSDGTFTMQKCCPLSSSTCDADGKYIMNPSTSSGITQFSPCTVGNICSAMDRGSVNTACLTNNKDVVTITGNQCGNGIVEAGEDCDCGGENGCGDNPCCDAKTCKFKGSSVCDPTNEDCCTDQCQFASSGLVCRASTGTCDPQETCGGTNATCPADVKAPDGTACGASGAGLTCASGQCTSRDLQCRTVVGSLTNNNDTSACDSQSCLLRCASSKLGPNACYDMQQNFLDGTPCEGGGHCNNGQCSGANFGDQVGSWITDNKNIVIPVAAVVGGLIVIGVISCCFNCIRRRTRRRKLAEMAPPNSSWVGGNQNAWAASAVSQPPPVARGANGSARSDRARQRSERSGSRTQPNSNWQPDQQPWETRPRIPTARYA</sequence>
<feature type="binding site" evidence="4">
    <location>
        <position position="420"/>
    </location>
    <ligand>
        <name>Zn(2+)</name>
        <dbReference type="ChEBI" id="CHEBI:29105"/>
        <note>catalytic</note>
    </ligand>
</feature>
<dbReference type="AlphaFoldDB" id="A0AAI8VV32"/>
<dbReference type="Gene3D" id="3.40.390.10">
    <property type="entry name" value="Collagenase (Catalytic Domain)"/>
    <property type="match status" value="1"/>
</dbReference>
<dbReference type="GO" id="GO:0006508">
    <property type="term" value="P:proteolysis"/>
    <property type="evidence" value="ECO:0007669"/>
    <property type="project" value="InterPro"/>
</dbReference>
<dbReference type="Pfam" id="PF00200">
    <property type="entry name" value="Disintegrin"/>
    <property type="match status" value="1"/>
</dbReference>
<feature type="domain" description="Peptidase M12B" evidence="9">
    <location>
        <begin position="271"/>
        <end position="482"/>
    </location>
</feature>
<dbReference type="InterPro" id="IPR034028">
    <property type="entry name" value="ZnMc_ADAM_fungal"/>
</dbReference>
<dbReference type="Pfam" id="PF13688">
    <property type="entry name" value="Reprolysin_5"/>
    <property type="match status" value="1"/>
</dbReference>
<evidence type="ECO:0000256" key="1">
    <source>
        <dbReference type="ARBA" id="ARBA00023157"/>
    </source>
</evidence>
<dbReference type="Proteomes" id="UP001295740">
    <property type="component" value="Unassembled WGS sequence"/>
</dbReference>
<keyword evidence="6" id="KW-0472">Membrane</keyword>
<feature type="domain" description="Disintegrin" evidence="8">
    <location>
        <begin position="507"/>
        <end position="597"/>
    </location>
</feature>
<evidence type="ECO:0000259" key="8">
    <source>
        <dbReference type="PROSITE" id="PS50214"/>
    </source>
</evidence>
<protein>
    <recommendedName>
        <fullName evidence="3">Disintegrin and metalloproteinase domain-containing protein B</fullName>
    </recommendedName>
</protein>
<dbReference type="InterPro" id="IPR036436">
    <property type="entry name" value="Disintegrin_dom_sf"/>
</dbReference>